<evidence type="ECO:0000313" key="1">
    <source>
        <dbReference type="EMBL" id="KAH7926962.1"/>
    </source>
</evidence>
<sequence>MSIELTKRTRSQLTIPDNILQLPLARSPLKDARFAARSYSQLQVPESSEPKAMDESEDDILLSPNKNKRTSSATRPDDGPISPSTERNPKRAKIDPLPSLKLYSKDEGSLTIPDASPTTKRRSKRRAATAPASRKPHSSSAAVNAAPSFTFAQRAQSVPLSTEPVRHIDLQTILSSPTRSPTKNIVNGGLHITPLPSMGEVPPPSDDKVDAEMDVDTSSSSISMSYFTNTPLAPPPANPVPDFTFEPATPRRSDDPFYPPMSPLTPLPPTPFVSRTLMPLEKGTRKPSPLQFTKEETESDATMESMSSKPTPSTSVAPPSRLPRPATSSSSLMPPPPVPAKRDRAAIVGTNSNHAASGSKITAGTSKDITSSGLSKGKRPVPRSSGPRRVTRSVSMKDKERVKDIRDSGPETDDHKAVPHADPPAPSESTNGEEEEPSVTNPVPVPSSSSSSSSQPGPLLGTYATPALTVQGTITHKSSSQTPSEAPKAKLKQSSLNAFMKPKPSVASSSTPVAIKSKPPPSPSKLPVLAGKSPAKPSLLPTPGKSRPPSSLSKAFSTTDVFSSKPPSSSLSTLANALDKLAMPPPSRPNTSMGFNREVEDEADDESGEQEKVGKDKGKAKDDGAIGKASHGAIGIGTSAMRPPALLQRSATVGASIFSRSGGATGSRAGGIIAKMKSKGGGGILGGQPKDESAERDGEPRERRRHGRRRNSVSRQDRR</sequence>
<reference evidence="1" key="1">
    <citation type="journal article" date="2021" name="New Phytol.">
        <title>Evolutionary innovations through gain and loss of genes in the ectomycorrhizal Boletales.</title>
        <authorList>
            <person name="Wu G."/>
            <person name="Miyauchi S."/>
            <person name="Morin E."/>
            <person name="Kuo A."/>
            <person name="Drula E."/>
            <person name="Varga T."/>
            <person name="Kohler A."/>
            <person name="Feng B."/>
            <person name="Cao Y."/>
            <person name="Lipzen A."/>
            <person name="Daum C."/>
            <person name="Hundley H."/>
            <person name="Pangilinan J."/>
            <person name="Johnson J."/>
            <person name="Barry K."/>
            <person name="LaButti K."/>
            <person name="Ng V."/>
            <person name="Ahrendt S."/>
            <person name="Min B."/>
            <person name="Choi I.G."/>
            <person name="Park H."/>
            <person name="Plett J.M."/>
            <person name="Magnuson J."/>
            <person name="Spatafora J.W."/>
            <person name="Nagy L.G."/>
            <person name="Henrissat B."/>
            <person name="Grigoriev I.V."/>
            <person name="Yang Z.L."/>
            <person name="Xu J."/>
            <person name="Martin F.M."/>
        </authorList>
    </citation>
    <scope>NUCLEOTIDE SEQUENCE</scope>
    <source>
        <strain evidence="1">KUC20120723A-06</strain>
    </source>
</reference>
<keyword evidence="2" id="KW-1185">Reference proteome</keyword>
<dbReference type="Proteomes" id="UP000790709">
    <property type="component" value="Unassembled WGS sequence"/>
</dbReference>
<dbReference type="EMBL" id="MU266374">
    <property type="protein sequence ID" value="KAH7926962.1"/>
    <property type="molecule type" value="Genomic_DNA"/>
</dbReference>
<gene>
    <name evidence="1" type="ORF">BV22DRAFT_314848</name>
</gene>
<name>A0ACB8BN95_9AGAM</name>
<organism evidence="1 2">
    <name type="scientific">Leucogyrophana mollusca</name>
    <dbReference type="NCBI Taxonomy" id="85980"/>
    <lineage>
        <taxon>Eukaryota</taxon>
        <taxon>Fungi</taxon>
        <taxon>Dikarya</taxon>
        <taxon>Basidiomycota</taxon>
        <taxon>Agaricomycotina</taxon>
        <taxon>Agaricomycetes</taxon>
        <taxon>Agaricomycetidae</taxon>
        <taxon>Boletales</taxon>
        <taxon>Boletales incertae sedis</taxon>
        <taxon>Leucogyrophana</taxon>
    </lineage>
</organism>
<comment type="caution">
    <text evidence="1">The sequence shown here is derived from an EMBL/GenBank/DDBJ whole genome shotgun (WGS) entry which is preliminary data.</text>
</comment>
<evidence type="ECO:0000313" key="2">
    <source>
        <dbReference type="Proteomes" id="UP000790709"/>
    </source>
</evidence>
<proteinExistence type="predicted"/>
<accession>A0ACB8BN95</accession>
<protein>
    <submittedName>
        <fullName evidence="1">Uncharacterized protein</fullName>
    </submittedName>
</protein>